<name>A0ABY5DYM1_9ACTN</name>
<evidence type="ECO:0000256" key="2">
    <source>
        <dbReference type="SAM" id="Phobius"/>
    </source>
</evidence>
<feature type="compositionally biased region" description="Low complexity" evidence="1">
    <location>
        <begin position="163"/>
        <end position="188"/>
    </location>
</feature>
<feature type="compositionally biased region" description="Low complexity" evidence="1">
    <location>
        <begin position="107"/>
        <end position="124"/>
    </location>
</feature>
<organism evidence="3 4">
    <name type="scientific">Paraconexibacter antarcticus</name>
    <dbReference type="NCBI Taxonomy" id="2949664"/>
    <lineage>
        <taxon>Bacteria</taxon>
        <taxon>Bacillati</taxon>
        <taxon>Actinomycetota</taxon>
        <taxon>Thermoleophilia</taxon>
        <taxon>Solirubrobacterales</taxon>
        <taxon>Paraconexibacteraceae</taxon>
        <taxon>Paraconexibacter</taxon>
    </lineage>
</organism>
<keyword evidence="2" id="KW-1133">Transmembrane helix</keyword>
<evidence type="ECO:0008006" key="5">
    <source>
        <dbReference type="Google" id="ProtNLM"/>
    </source>
</evidence>
<keyword evidence="2" id="KW-0812">Transmembrane</keyword>
<dbReference type="Proteomes" id="UP001056035">
    <property type="component" value="Chromosome"/>
</dbReference>
<gene>
    <name evidence="3" type="ORF">NBH00_22940</name>
</gene>
<feature type="compositionally biased region" description="Pro residues" evidence="1">
    <location>
        <begin position="125"/>
        <end position="134"/>
    </location>
</feature>
<feature type="region of interest" description="Disordered" evidence="1">
    <location>
        <begin position="202"/>
        <end position="225"/>
    </location>
</feature>
<dbReference type="RefSeq" id="WP_254573768.1">
    <property type="nucleotide sequence ID" value="NZ_CP098502.1"/>
</dbReference>
<feature type="transmembrane region" description="Helical" evidence="2">
    <location>
        <begin position="61"/>
        <end position="83"/>
    </location>
</feature>
<reference evidence="3 4" key="1">
    <citation type="submission" date="2022-06" db="EMBL/GenBank/DDBJ databases">
        <title>Paraconexibacter antarcticus.</title>
        <authorList>
            <person name="Kim C.S."/>
        </authorList>
    </citation>
    <scope>NUCLEOTIDE SEQUENCE [LARGE SCALE GENOMIC DNA]</scope>
    <source>
        <strain evidence="3 4">02-257</strain>
    </source>
</reference>
<evidence type="ECO:0000256" key="1">
    <source>
        <dbReference type="SAM" id="MobiDB-lite"/>
    </source>
</evidence>
<evidence type="ECO:0000313" key="4">
    <source>
        <dbReference type="Proteomes" id="UP001056035"/>
    </source>
</evidence>
<keyword evidence="4" id="KW-1185">Reference proteome</keyword>
<proteinExistence type="predicted"/>
<dbReference type="Gene3D" id="2.60.120.260">
    <property type="entry name" value="Galactose-binding domain-like"/>
    <property type="match status" value="1"/>
</dbReference>
<feature type="region of interest" description="Disordered" evidence="1">
    <location>
        <begin position="107"/>
        <end position="140"/>
    </location>
</feature>
<keyword evidence="2" id="KW-0472">Membrane</keyword>
<protein>
    <recommendedName>
        <fullName evidence="5">F5/8 type C domain-containing protein</fullName>
    </recommendedName>
</protein>
<feature type="region of interest" description="Disordered" evidence="1">
    <location>
        <begin position="154"/>
        <end position="188"/>
    </location>
</feature>
<sequence>MQTTVDPQQAGTGPAPDDAVVAPPRACAVCQAPMLPDQDWCLNCGTAAAGRLGTRPGWQSVNTVAAITLILIVGAVAAAYAALSGDANHDAGKAAPASAVPVPGQVAQVPDAAPTTPPVTSTPATTPPVTPPATKPGATVQPVVPVVPRAPVVPITPAPVTPVTPSTSGSTTSTPSTSTSTSTTPASVALTTIDLGADAMSKYEPSKRSTSSTDPADAYDGDPKTAWSITTPADGFDMQVGLLIDLDSAKNVKEIDLGTTTPGGRVEVYGAVGSALPPDILDTRWEHVLSRSKVDETAKYGNVKGDGVEKLRLPGPGATGSRFRYVLLWFTTPPKAGPTVKVTEVTLKG</sequence>
<evidence type="ECO:0000313" key="3">
    <source>
        <dbReference type="EMBL" id="UTI67128.1"/>
    </source>
</evidence>
<accession>A0ABY5DYM1</accession>
<dbReference type="EMBL" id="CP098502">
    <property type="protein sequence ID" value="UTI67128.1"/>
    <property type="molecule type" value="Genomic_DNA"/>
</dbReference>